<dbReference type="SUPFAM" id="SSF55874">
    <property type="entry name" value="ATPase domain of HSP90 chaperone/DNA topoisomerase II/histidine kinase"/>
    <property type="match status" value="1"/>
</dbReference>
<keyword evidence="1" id="KW-0175">Coiled coil</keyword>
<dbReference type="InterPro" id="IPR036890">
    <property type="entry name" value="HATPase_C_sf"/>
</dbReference>
<dbReference type="Gene3D" id="3.30.565.10">
    <property type="entry name" value="Histidine kinase-like ATPase, C-terminal domain"/>
    <property type="match status" value="1"/>
</dbReference>
<comment type="caution">
    <text evidence="4">The sequence shown here is derived from an EMBL/GenBank/DDBJ whole genome shotgun (WGS) entry which is preliminary data.</text>
</comment>
<gene>
    <name evidence="4" type="ORF">ACFFGH_02550</name>
</gene>
<proteinExistence type="predicted"/>
<dbReference type="SMART" id="SM00387">
    <property type="entry name" value="HATPase_c"/>
    <property type="match status" value="1"/>
</dbReference>
<feature type="domain" description="Histidine kinase/HSP90-like ATPase" evidence="3">
    <location>
        <begin position="255"/>
        <end position="350"/>
    </location>
</feature>
<dbReference type="EMBL" id="JBHLTG010000001">
    <property type="protein sequence ID" value="MFC0676733.1"/>
    <property type="molecule type" value="Genomic_DNA"/>
</dbReference>
<evidence type="ECO:0000256" key="2">
    <source>
        <dbReference type="SAM" id="Phobius"/>
    </source>
</evidence>
<dbReference type="Pfam" id="PF02518">
    <property type="entry name" value="HATPase_c"/>
    <property type="match status" value="1"/>
</dbReference>
<name>A0ABV6RL82_9GAMM</name>
<protein>
    <submittedName>
        <fullName evidence="4">Sensor histidine kinase</fullName>
        <ecNumber evidence="4">2.7.13.3</ecNumber>
    </submittedName>
</protein>
<keyword evidence="2" id="KW-0812">Transmembrane</keyword>
<dbReference type="RefSeq" id="WP_386664530.1">
    <property type="nucleotide sequence ID" value="NZ_JBHLTG010000001.1"/>
</dbReference>
<dbReference type="InterPro" id="IPR010559">
    <property type="entry name" value="Sig_transdc_His_kin_internal"/>
</dbReference>
<evidence type="ECO:0000313" key="4">
    <source>
        <dbReference type="EMBL" id="MFC0676733.1"/>
    </source>
</evidence>
<dbReference type="PANTHER" id="PTHR34220:SF7">
    <property type="entry name" value="SENSOR HISTIDINE KINASE YPDA"/>
    <property type="match status" value="1"/>
</dbReference>
<feature type="transmembrane region" description="Helical" evidence="2">
    <location>
        <begin position="120"/>
        <end position="141"/>
    </location>
</feature>
<dbReference type="GO" id="GO:0004673">
    <property type="term" value="F:protein histidine kinase activity"/>
    <property type="evidence" value="ECO:0007669"/>
    <property type="project" value="UniProtKB-EC"/>
</dbReference>
<sequence>MRGLTSPVLLAVVAWWGLNGLIWTAQVLSMRSTMGQPAAWSDVLRMEMVSAALWVPATLWLLWCTARVPIERGRRGVATACLLSAVAVVIVYRAVAVMVLDPWVGWYPAAPVWRGVLMTSVFNNLLMGCLIVGVGHARVYALRSRERERQAEELQARLTQARLDALAAQLNPHFLFNALNSIAEMVHHDVDAADQMLVNLGALLRHSLESTRQQLTSLRDELGVVECYIEIEQVRLGERLQFRRHVDAAVLDAQVPRLMLQPLVENAVTHAVALRKTPGTVEVSAARDGDRLMLEVRDDGAEQAPAPGFGVGLQNTRARLQCLYADAQSLQIVPCAGGGTRVQVSLPLAMGGAS</sequence>
<keyword evidence="2" id="KW-0472">Membrane</keyword>
<keyword evidence="4" id="KW-0418">Kinase</keyword>
<keyword evidence="4" id="KW-0808">Transferase</keyword>
<dbReference type="Proteomes" id="UP001589896">
    <property type="component" value="Unassembled WGS sequence"/>
</dbReference>
<organism evidence="4 5">
    <name type="scientific">Lysobacter korlensis</name>
    <dbReference type="NCBI Taxonomy" id="553636"/>
    <lineage>
        <taxon>Bacteria</taxon>
        <taxon>Pseudomonadati</taxon>
        <taxon>Pseudomonadota</taxon>
        <taxon>Gammaproteobacteria</taxon>
        <taxon>Lysobacterales</taxon>
        <taxon>Lysobacteraceae</taxon>
        <taxon>Lysobacter</taxon>
    </lineage>
</organism>
<feature type="coiled-coil region" evidence="1">
    <location>
        <begin position="144"/>
        <end position="171"/>
    </location>
</feature>
<dbReference type="EC" id="2.7.13.3" evidence="4"/>
<accession>A0ABV6RL82</accession>
<dbReference type="PANTHER" id="PTHR34220">
    <property type="entry name" value="SENSOR HISTIDINE KINASE YPDA"/>
    <property type="match status" value="1"/>
</dbReference>
<feature type="transmembrane region" description="Helical" evidence="2">
    <location>
        <begin position="48"/>
        <end position="65"/>
    </location>
</feature>
<dbReference type="Pfam" id="PF06580">
    <property type="entry name" value="His_kinase"/>
    <property type="match status" value="1"/>
</dbReference>
<dbReference type="InterPro" id="IPR050640">
    <property type="entry name" value="Bact_2-comp_sensor_kinase"/>
</dbReference>
<dbReference type="InterPro" id="IPR003594">
    <property type="entry name" value="HATPase_dom"/>
</dbReference>
<evidence type="ECO:0000259" key="3">
    <source>
        <dbReference type="SMART" id="SM00387"/>
    </source>
</evidence>
<feature type="transmembrane region" description="Helical" evidence="2">
    <location>
        <begin position="77"/>
        <end position="100"/>
    </location>
</feature>
<evidence type="ECO:0000256" key="1">
    <source>
        <dbReference type="SAM" id="Coils"/>
    </source>
</evidence>
<evidence type="ECO:0000313" key="5">
    <source>
        <dbReference type="Proteomes" id="UP001589896"/>
    </source>
</evidence>
<keyword evidence="5" id="KW-1185">Reference proteome</keyword>
<reference evidence="4 5" key="1">
    <citation type="submission" date="2024-09" db="EMBL/GenBank/DDBJ databases">
        <authorList>
            <person name="Sun Q."/>
            <person name="Mori K."/>
        </authorList>
    </citation>
    <scope>NUCLEOTIDE SEQUENCE [LARGE SCALE GENOMIC DNA]</scope>
    <source>
        <strain evidence="4 5">KCTC 23076</strain>
    </source>
</reference>
<keyword evidence="2" id="KW-1133">Transmembrane helix</keyword>